<dbReference type="EMBL" id="BMPZ01000002">
    <property type="protein sequence ID" value="GGI72582.1"/>
    <property type="molecule type" value="Genomic_DNA"/>
</dbReference>
<organism evidence="3 4">
    <name type="scientific">Shewanella gelidii</name>
    <dbReference type="NCBI Taxonomy" id="1642821"/>
    <lineage>
        <taxon>Bacteria</taxon>
        <taxon>Pseudomonadati</taxon>
        <taxon>Pseudomonadota</taxon>
        <taxon>Gammaproteobacteria</taxon>
        <taxon>Alteromonadales</taxon>
        <taxon>Shewanellaceae</taxon>
        <taxon>Shewanella</taxon>
    </lineage>
</organism>
<dbReference type="Pfam" id="PF13740">
    <property type="entry name" value="ACT_6"/>
    <property type="match status" value="1"/>
</dbReference>
<dbReference type="SUPFAM" id="SSF55021">
    <property type="entry name" value="ACT-like"/>
    <property type="match status" value="1"/>
</dbReference>
<name>A0A917JMA1_9GAMM</name>
<keyword evidence="1" id="KW-0678">Repressor</keyword>
<dbReference type="GO" id="GO:0006355">
    <property type="term" value="P:regulation of DNA-templated transcription"/>
    <property type="evidence" value="ECO:0007669"/>
    <property type="project" value="UniProtKB-UniRule"/>
</dbReference>
<dbReference type="InterPro" id="IPR045865">
    <property type="entry name" value="ACT-like_dom_sf"/>
</dbReference>
<feature type="domain" description="ACT" evidence="2">
    <location>
        <begin position="90"/>
        <end position="167"/>
    </location>
</feature>
<protein>
    <recommendedName>
        <fullName evidence="1">Glycine cleavage system transcriptional repressor</fullName>
    </recommendedName>
</protein>
<dbReference type="PROSITE" id="PS51671">
    <property type="entry name" value="ACT"/>
    <property type="match status" value="1"/>
</dbReference>
<dbReference type="Proteomes" id="UP000613743">
    <property type="component" value="Unassembled WGS sequence"/>
</dbReference>
<comment type="subcellular location">
    <subcellularLocation>
        <location evidence="1">Cytoplasm</location>
    </subcellularLocation>
</comment>
<dbReference type="InterPro" id="IPR002912">
    <property type="entry name" value="ACT_dom"/>
</dbReference>
<dbReference type="InterPro" id="IPR016867">
    <property type="entry name" value="GcvR"/>
</dbReference>
<dbReference type="InterPro" id="IPR050990">
    <property type="entry name" value="UPF0237/GcvR_regulator"/>
</dbReference>
<evidence type="ECO:0000313" key="3">
    <source>
        <dbReference type="EMBL" id="GGI72582.1"/>
    </source>
</evidence>
<dbReference type="PANTHER" id="PTHR34875">
    <property type="entry name" value="UPF0237 PROTEIN MJ1558"/>
    <property type="match status" value="1"/>
</dbReference>
<dbReference type="PIRSF" id="PIRSF028103">
    <property type="entry name" value="GcvR"/>
    <property type="match status" value="1"/>
</dbReference>
<gene>
    <name evidence="3" type="ORF">GCM10009332_07450</name>
</gene>
<keyword evidence="1" id="KW-0804">Transcription</keyword>
<dbReference type="RefSeq" id="WP_188918016.1">
    <property type="nucleotide sequence ID" value="NZ_BMPZ01000002.1"/>
</dbReference>
<proteinExistence type="predicted"/>
<keyword evidence="4" id="KW-1185">Reference proteome</keyword>
<sequence>MKKIFITTILGNVTPGLLKALAKTTRAEGGEWVSNRVIKLDDRFAALMKVSVDAENEVKLKAALEAEFDQLDFRYDDATEVNAEPVKTIELTFDCNDRPGLTRDIDDVFANLELVVDNMEVNRYQVASIGSTVFSSKFSVALPENISSESVVELLEGIGSDVRVHVA</sequence>
<comment type="caution">
    <text evidence="3">The sequence shown here is derived from an EMBL/GenBank/DDBJ whole genome shotgun (WGS) entry which is preliminary data.</text>
</comment>
<reference evidence="3" key="2">
    <citation type="submission" date="2020-09" db="EMBL/GenBank/DDBJ databases">
        <authorList>
            <person name="Sun Q."/>
            <person name="Ohkuma M."/>
        </authorList>
    </citation>
    <scope>NUCLEOTIDE SEQUENCE</scope>
    <source>
        <strain evidence="3">JCM 30804</strain>
    </source>
</reference>
<evidence type="ECO:0000259" key="2">
    <source>
        <dbReference type="PROSITE" id="PS51671"/>
    </source>
</evidence>
<dbReference type="GO" id="GO:0005737">
    <property type="term" value="C:cytoplasm"/>
    <property type="evidence" value="ECO:0007669"/>
    <property type="project" value="UniProtKB-SubCell"/>
</dbReference>
<evidence type="ECO:0000256" key="1">
    <source>
        <dbReference type="PIRNR" id="PIRNR028103"/>
    </source>
</evidence>
<accession>A0A917JMA1</accession>
<dbReference type="Gene3D" id="3.30.70.260">
    <property type="match status" value="2"/>
</dbReference>
<evidence type="ECO:0000313" key="4">
    <source>
        <dbReference type="Proteomes" id="UP000613743"/>
    </source>
</evidence>
<keyword evidence="1" id="KW-0963">Cytoplasm</keyword>
<dbReference type="AlphaFoldDB" id="A0A917JMA1"/>
<dbReference type="PANTHER" id="PTHR34875:SF6">
    <property type="entry name" value="UPF0237 PROTEIN MJ1558"/>
    <property type="match status" value="1"/>
</dbReference>
<reference evidence="3" key="1">
    <citation type="journal article" date="2014" name="Int. J. Syst. Evol. Microbiol.">
        <title>Complete genome sequence of Corynebacterium casei LMG S-19264T (=DSM 44701T), isolated from a smear-ripened cheese.</title>
        <authorList>
            <consortium name="US DOE Joint Genome Institute (JGI-PGF)"/>
            <person name="Walter F."/>
            <person name="Albersmeier A."/>
            <person name="Kalinowski J."/>
            <person name="Ruckert C."/>
        </authorList>
    </citation>
    <scope>NUCLEOTIDE SEQUENCE</scope>
    <source>
        <strain evidence="3">JCM 30804</strain>
    </source>
</reference>